<proteinExistence type="predicted"/>
<comment type="caution">
    <text evidence="1">The sequence shown here is derived from an EMBL/GenBank/DDBJ whole genome shotgun (WGS) entry which is preliminary data.</text>
</comment>
<gene>
    <name evidence="1" type="ORF">RPERSI_LOCUS21660</name>
</gene>
<feature type="non-terminal residue" evidence="1">
    <location>
        <position position="1"/>
    </location>
</feature>
<sequence length="149" mass="17545">YWERPCELWSNEETWDHYYFWKNPKATKAESQKALINDLNVLMQNLEPNSKEATKALSILNSLKNMTIHKLKKAIKSEKAPEFDNIAPDRLRLWRVNIRDNSNELVNIDLHNYDQLKATKKIKAYFDVLPEEHIHLIVLPPVFTSASKE</sequence>
<keyword evidence="2" id="KW-1185">Reference proteome</keyword>
<evidence type="ECO:0000313" key="2">
    <source>
        <dbReference type="Proteomes" id="UP000789920"/>
    </source>
</evidence>
<accession>A0ACA9RQR5</accession>
<name>A0ACA9RQR5_9GLOM</name>
<evidence type="ECO:0000313" key="1">
    <source>
        <dbReference type="EMBL" id="CAG8804117.1"/>
    </source>
</evidence>
<dbReference type="Proteomes" id="UP000789920">
    <property type="component" value="Unassembled WGS sequence"/>
</dbReference>
<protein>
    <submittedName>
        <fullName evidence="1">28132_t:CDS:1</fullName>
    </submittedName>
</protein>
<reference evidence="1" key="1">
    <citation type="submission" date="2021-06" db="EMBL/GenBank/DDBJ databases">
        <authorList>
            <person name="Kallberg Y."/>
            <person name="Tangrot J."/>
            <person name="Rosling A."/>
        </authorList>
    </citation>
    <scope>NUCLEOTIDE SEQUENCE</scope>
    <source>
        <strain evidence="1">MA461A</strain>
    </source>
</reference>
<organism evidence="1 2">
    <name type="scientific">Racocetra persica</name>
    <dbReference type="NCBI Taxonomy" id="160502"/>
    <lineage>
        <taxon>Eukaryota</taxon>
        <taxon>Fungi</taxon>
        <taxon>Fungi incertae sedis</taxon>
        <taxon>Mucoromycota</taxon>
        <taxon>Glomeromycotina</taxon>
        <taxon>Glomeromycetes</taxon>
        <taxon>Diversisporales</taxon>
        <taxon>Gigasporaceae</taxon>
        <taxon>Racocetra</taxon>
    </lineage>
</organism>
<feature type="non-terminal residue" evidence="1">
    <location>
        <position position="149"/>
    </location>
</feature>
<dbReference type="EMBL" id="CAJVQC010063981">
    <property type="protein sequence ID" value="CAG8804117.1"/>
    <property type="molecule type" value="Genomic_DNA"/>
</dbReference>